<feature type="domain" description="FecR protein" evidence="1">
    <location>
        <begin position="57"/>
        <end position="157"/>
    </location>
</feature>
<dbReference type="PANTHER" id="PTHR38731:SF1">
    <property type="entry name" value="FECR PROTEIN DOMAIN-CONTAINING PROTEIN"/>
    <property type="match status" value="1"/>
</dbReference>
<gene>
    <name evidence="2" type="ORF">NBZ79_00675</name>
</gene>
<dbReference type="PANTHER" id="PTHR38731">
    <property type="entry name" value="LIPL45-RELATED LIPOPROTEIN-RELATED"/>
    <property type="match status" value="1"/>
</dbReference>
<proteinExistence type="predicted"/>
<dbReference type="InterPro" id="IPR006860">
    <property type="entry name" value="FecR"/>
</dbReference>
<dbReference type="RefSeq" id="WP_251934547.1">
    <property type="nucleotide sequence ID" value="NZ_CP098747.1"/>
</dbReference>
<organism evidence="2 3">
    <name type="scientific">Sneathiella marina</name>
    <dbReference type="NCBI Taxonomy" id="2950108"/>
    <lineage>
        <taxon>Bacteria</taxon>
        <taxon>Pseudomonadati</taxon>
        <taxon>Pseudomonadota</taxon>
        <taxon>Alphaproteobacteria</taxon>
        <taxon>Sneathiellales</taxon>
        <taxon>Sneathiellaceae</taxon>
        <taxon>Sneathiella</taxon>
    </lineage>
</organism>
<dbReference type="Proteomes" id="UP001056291">
    <property type="component" value="Chromosome"/>
</dbReference>
<dbReference type="Pfam" id="PF04773">
    <property type="entry name" value="FecR"/>
    <property type="match status" value="1"/>
</dbReference>
<evidence type="ECO:0000313" key="2">
    <source>
        <dbReference type="EMBL" id="USG61489.1"/>
    </source>
</evidence>
<evidence type="ECO:0000259" key="1">
    <source>
        <dbReference type="Pfam" id="PF04773"/>
    </source>
</evidence>
<dbReference type="EMBL" id="CP098747">
    <property type="protein sequence ID" value="USG61489.1"/>
    <property type="molecule type" value="Genomic_DNA"/>
</dbReference>
<accession>A0ABY4W886</accession>
<evidence type="ECO:0000313" key="3">
    <source>
        <dbReference type="Proteomes" id="UP001056291"/>
    </source>
</evidence>
<protein>
    <submittedName>
        <fullName evidence="2">FecR domain-containing protein</fullName>
    </submittedName>
</protein>
<keyword evidence="3" id="KW-1185">Reference proteome</keyword>
<reference evidence="2" key="1">
    <citation type="submission" date="2022-06" db="EMBL/GenBank/DDBJ databases">
        <title>Sneathiella actinostolidae sp. nov., isolated from a sea anemonein the Western Pacific Ocean.</title>
        <authorList>
            <person name="Wei M.J."/>
        </authorList>
    </citation>
    <scope>NUCLEOTIDE SEQUENCE</scope>
    <source>
        <strain evidence="2">PHK-P5</strain>
    </source>
</reference>
<name>A0ABY4W886_9PROT</name>
<sequence length="207" mass="22034">MHKIITLIAFIGVFLVPNLVMAEAEVGTVTRLQNNANVVRDGQTLPLKTGSAIHENDEIVSAKEARIEITFMDETILTIGENSTLVIDQFLYDPKKSVGRILLDAAQGPFRFISGGIGKMKDKRAEVKTSSATIGIRGTDFWGGPSAGTYGIFLIEGIIIVRNAEGGRILTASGTGVNLQGADVAPGEVSVWGKSRVSEAVSSVTFK</sequence>